<keyword evidence="1" id="KW-0812">Transmembrane</keyword>
<keyword evidence="3" id="KW-1185">Reference proteome</keyword>
<dbReference type="KEGG" id="psyt:DSAG12_02937"/>
<dbReference type="Proteomes" id="UP000321408">
    <property type="component" value="Chromosome"/>
</dbReference>
<reference evidence="2 3" key="1">
    <citation type="journal article" date="2020" name="Nature">
        <title>Isolation of an archaeon at the prokaryote-eukaryote interface.</title>
        <authorList>
            <person name="Imachi H."/>
            <person name="Nobu M.K."/>
            <person name="Nakahara N."/>
            <person name="Morono Y."/>
            <person name="Ogawara M."/>
            <person name="Takaki Y."/>
            <person name="Takano Y."/>
            <person name="Uematsu K."/>
            <person name="Ikuta T."/>
            <person name="Ito M."/>
            <person name="Matsui Y."/>
            <person name="Miyazaki M."/>
            <person name="Murata K."/>
            <person name="Saito Y."/>
            <person name="Sakai S."/>
            <person name="Song C."/>
            <person name="Tasumi E."/>
            <person name="Yamanaka Y."/>
            <person name="Yamaguchi T."/>
            <person name="Kamagata Y."/>
            <person name="Tamaki H."/>
            <person name="Takai K."/>
        </authorList>
    </citation>
    <scope>NUCLEOTIDE SEQUENCE [LARGE SCALE GENOMIC DNA]</scope>
    <source>
        <strain evidence="2 3">MK-D1</strain>
    </source>
</reference>
<dbReference type="GeneID" id="41330915"/>
<evidence type="ECO:0000313" key="3">
    <source>
        <dbReference type="Proteomes" id="UP000321408"/>
    </source>
</evidence>
<proteinExistence type="predicted"/>
<dbReference type="EMBL" id="CP042905">
    <property type="protein sequence ID" value="QEE17105.1"/>
    <property type="molecule type" value="Genomic_DNA"/>
</dbReference>
<organism evidence="2 3">
    <name type="scientific">Promethearchaeum syntrophicum</name>
    <dbReference type="NCBI Taxonomy" id="2594042"/>
    <lineage>
        <taxon>Archaea</taxon>
        <taxon>Promethearchaeati</taxon>
        <taxon>Promethearchaeota</taxon>
        <taxon>Promethearchaeia</taxon>
        <taxon>Promethearchaeales</taxon>
        <taxon>Promethearchaeaceae</taxon>
        <taxon>Promethearchaeum</taxon>
    </lineage>
</organism>
<accession>A0A5B9DDM4</accession>
<dbReference type="RefSeq" id="WP_147664022.1">
    <property type="nucleotide sequence ID" value="NZ_CP042905.2"/>
</dbReference>
<sequence>MKNINKVVLLSIVGFLLLGSYMTVANAQTPPVETVDGNQYQGTIEGNETNQYRFRNQFQFQLRVNQSVDLDMEVDVDGVGDREFQLEVNTRTNAELTIRINASDESLGLEEGKKLQARNQNRYQYREQFRVNLTCDEPVEAKLSLKTGDPEAQWAYFDEETEEWVTNPSSYQNGVLTTETDHFSVWTVLTVEEDAISSYGLIGIVSIGSIVGLLFIIKKKK</sequence>
<gene>
    <name evidence="2" type="ORF">DSAG12_02937</name>
</gene>
<evidence type="ECO:0000313" key="2">
    <source>
        <dbReference type="EMBL" id="QEE17105.1"/>
    </source>
</evidence>
<protein>
    <submittedName>
        <fullName evidence="2">Uncharacterized protein</fullName>
    </submittedName>
</protein>
<reference evidence="2 3" key="2">
    <citation type="journal article" date="2024" name="Int. J. Syst. Evol. Microbiol.">
        <title>Promethearchaeum syntrophicum gen. nov., sp. nov., an anaerobic, obligately syntrophic archaeon, the first isolate of the lineage 'Asgard' archaea, and proposal of the new archaeal phylum Promethearchaeota phyl. nov. and kingdom Promethearchaeati regn. nov.</title>
        <authorList>
            <person name="Imachi H."/>
            <person name="Nobu M.K."/>
            <person name="Kato S."/>
            <person name="Takaki Y."/>
            <person name="Miyazaki M."/>
            <person name="Miyata M."/>
            <person name="Ogawara M."/>
            <person name="Saito Y."/>
            <person name="Sakai S."/>
            <person name="Tahara Y.O."/>
            <person name="Takano Y."/>
            <person name="Tasumi E."/>
            <person name="Uematsu K."/>
            <person name="Yoshimura T."/>
            <person name="Itoh T."/>
            <person name="Ohkuma M."/>
            <person name="Takai K."/>
        </authorList>
    </citation>
    <scope>NUCLEOTIDE SEQUENCE [LARGE SCALE GENOMIC DNA]</scope>
    <source>
        <strain evidence="2 3">MK-D1</strain>
    </source>
</reference>
<dbReference type="AlphaFoldDB" id="A0A5B9DDM4"/>
<name>A0A5B9DDM4_9ARCH</name>
<feature type="transmembrane region" description="Helical" evidence="1">
    <location>
        <begin position="199"/>
        <end position="217"/>
    </location>
</feature>
<keyword evidence="1" id="KW-1133">Transmembrane helix</keyword>
<evidence type="ECO:0000256" key="1">
    <source>
        <dbReference type="SAM" id="Phobius"/>
    </source>
</evidence>
<keyword evidence="1" id="KW-0472">Membrane</keyword>